<feature type="compositionally biased region" description="Basic residues" evidence="1">
    <location>
        <begin position="130"/>
        <end position="148"/>
    </location>
</feature>
<feature type="compositionally biased region" description="Low complexity" evidence="1">
    <location>
        <begin position="39"/>
        <end position="56"/>
    </location>
</feature>
<protein>
    <recommendedName>
        <fullName evidence="2">Ubiquitin-like domain-containing protein</fullName>
    </recommendedName>
</protein>
<evidence type="ECO:0000256" key="1">
    <source>
        <dbReference type="SAM" id="MobiDB-lite"/>
    </source>
</evidence>
<feature type="compositionally biased region" description="Pro residues" evidence="1">
    <location>
        <begin position="310"/>
        <end position="327"/>
    </location>
</feature>
<feature type="compositionally biased region" description="Pro residues" evidence="1">
    <location>
        <begin position="610"/>
        <end position="623"/>
    </location>
</feature>
<name>A0AAV9PL16_9PEZI</name>
<evidence type="ECO:0000313" key="4">
    <source>
        <dbReference type="Proteomes" id="UP001337655"/>
    </source>
</evidence>
<feature type="compositionally biased region" description="Low complexity" evidence="1">
    <location>
        <begin position="328"/>
        <end position="339"/>
    </location>
</feature>
<feature type="compositionally biased region" description="Polar residues" evidence="1">
    <location>
        <begin position="239"/>
        <end position="252"/>
    </location>
</feature>
<dbReference type="InterPro" id="IPR054464">
    <property type="entry name" value="ULD_fung"/>
</dbReference>
<dbReference type="Proteomes" id="UP001337655">
    <property type="component" value="Unassembled WGS sequence"/>
</dbReference>
<keyword evidence="4" id="KW-1185">Reference proteome</keyword>
<proteinExistence type="predicted"/>
<feature type="compositionally biased region" description="Pro residues" evidence="1">
    <location>
        <begin position="174"/>
        <end position="186"/>
    </location>
</feature>
<dbReference type="EMBL" id="JAVRRT010000003">
    <property type="protein sequence ID" value="KAK5173682.1"/>
    <property type="molecule type" value="Genomic_DNA"/>
</dbReference>
<feature type="compositionally biased region" description="Polar residues" evidence="1">
    <location>
        <begin position="28"/>
        <end position="38"/>
    </location>
</feature>
<feature type="domain" description="Ubiquitin-like" evidence="2">
    <location>
        <begin position="461"/>
        <end position="540"/>
    </location>
</feature>
<dbReference type="Pfam" id="PF22893">
    <property type="entry name" value="ULD_2"/>
    <property type="match status" value="1"/>
</dbReference>
<gene>
    <name evidence="3" type="ORF">LTR77_002363</name>
</gene>
<feature type="region of interest" description="Disordered" evidence="1">
    <location>
        <begin position="573"/>
        <end position="625"/>
    </location>
</feature>
<feature type="region of interest" description="Disordered" evidence="1">
    <location>
        <begin position="640"/>
        <end position="659"/>
    </location>
</feature>
<feature type="region of interest" description="Disordered" evidence="1">
    <location>
        <begin position="376"/>
        <end position="453"/>
    </location>
</feature>
<evidence type="ECO:0000313" key="3">
    <source>
        <dbReference type="EMBL" id="KAK5173682.1"/>
    </source>
</evidence>
<comment type="caution">
    <text evidence="3">The sequence shown here is derived from an EMBL/GenBank/DDBJ whole genome shotgun (WGS) entry which is preliminary data.</text>
</comment>
<dbReference type="AlphaFoldDB" id="A0AAV9PL16"/>
<dbReference type="GeneID" id="89923710"/>
<feature type="compositionally biased region" description="Acidic residues" evidence="1">
    <location>
        <begin position="66"/>
        <end position="79"/>
    </location>
</feature>
<feature type="compositionally biased region" description="Basic and acidic residues" evidence="1">
    <location>
        <begin position="340"/>
        <end position="349"/>
    </location>
</feature>
<dbReference type="RefSeq" id="XP_064662377.1">
    <property type="nucleotide sequence ID" value="XM_064799622.1"/>
</dbReference>
<feature type="region of interest" description="Disordered" evidence="1">
    <location>
        <begin position="19"/>
        <end position="356"/>
    </location>
</feature>
<evidence type="ECO:0000259" key="2">
    <source>
        <dbReference type="Pfam" id="PF22893"/>
    </source>
</evidence>
<accession>A0AAV9PL16</accession>
<reference evidence="3 4" key="1">
    <citation type="submission" date="2023-08" db="EMBL/GenBank/DDBJ databases">
        <title>Black Yeasts Isolated from many extreme environments.</title>
        <authorList>
            <person name="Coleine C."/>
            <person name="Stajich J.E."/>
            <person name="Selbmann L."/>
        </authorList>
    </citation>
    <scope>NUCLEOTIDE SEQUENCE [LARGE SCALE GENOMIC DNA]</scope>
    <source>
        <strain evidence="3 4">CCFEE 5935</strain>
    </source>
</reference>
<feature type="compositionally biased region" description="Basic residues" evidence="1">
    <location>
        <begin position="645"/>
        <end position="655"/>
    </location>
</feature>
<organism evidence="3 4">
    <name type="scientific">Saxophila tyrrhenica</name>
    <dbReference type="NCBI Taxonomy" id="1690608"/>
    <lineage>
        <taxon>Eukaryota</taxon>
        <taxon>Fungi</taxon>
        <taxon>Dikarya</taxon>
        <taxon>Ascomycota</taxon>
        <taxon>Pezizomycotina</taxon>
        <taxon>Dothideomycetes</taxon>
        <taxon>Dothideomycetidae</taxon>
        <taxon>Mycosphaerellales</taxon>
        <taxon>Extremaceae</taxon>
        <taxon>Saxophila</taxon>
    </lineage>
</organism>
<feature type="compositionally biased region" description="Low complexity" evidence="1">
    <location>
        <begin position="300"/>
        <end position="309"/>
    </location>
</feature>
<sequence length="679" mass="75283">MPPSTVAFVPPAPEVEVIFDDRPRHSSGRSASIRSHPTSRGSGSSGRHSISGSEGSWKIIDQPHYEDDEEYEEEDDLEPGDSASRARQPLPRRYTTQHARPEPTRRHSSRRIRQQAPEPDLEPEIEEPRRRHSSRRHHSGHRVRRHDSHRAPSDESSSTVASSHDDYPYSHHGMPPPRAYPPPPGPGFRHGVPPGHGGYPPSAMTSQPGYPDGGYGGRQALVHMPQQQQDPFGYPIHNNPFSPQESQQNPFSPMSAASGPSYFAMDPHAPPTHHHRPQGPPRPQSFVAPSSHYGSEMMSPYGHPGMPQYPGYPMPPMPGYPMPPWYQHPPSHTSSPAPAAEKKEEKNDSLEALQALFTKNEESRAAWHKEILAKAEADAAAAAEKRAREEEEKKKKEEIADATKKAKEAAEQKAEEAAKKAKDEHEKKLKEAETAREEALKKQKELEEEAAKLKPPDHAGKNIKFKDAMDRKYSFPFYLCKTWKGMEGLIKQAFMAMEPIGEHVRQGRYDLTGPDGEIILPQVWENMVQPDWEIEMHMWPIAEEKKEKKAKDPLAALNDPFMDLGLGDLGIMDPMPPQKKKSSGKAKDAGAKRSGTAKRQDANIITVGPDIPPPPPNFPPGMLPDPLGMAFADDYPMPAAAQKVKQAKGRSGSKSKGKDVTGLAAWFAGNSRGVSSKKR</sequence>